<feature type="transmembrane region" description="Helical" evidence="1">
    <location>
        <begin position="143"/>
        <end position="165"/>
    </location>
</feature>
<dbReference type="Proteomes" id="UP000070186">
    <property type="component" value="Unassembled WGS sequence"/>
</dbReference>
<dbReference type="EMBL" id="LODL01000010">
    <property type="protein sequence ID" value="KXB31718.1"/>
    <property type="molecule type" value="Genomic_DNA"/>
</dbReference>
<feature type="transmembrane region" description="Helical" evidence="1">
    <location>
        <begin position="6"/>
        <end position="27"/>
    </location>
</feature>
<keyword evidence="1" id="KW-1133">Transmembrane helix</keyword>
<keyword evidence="4" id="KW-1185">Reference proteome</keyword>
<feature type="transmembrane region" description="Helical" evidence="1">
    <location>
        <begin position="186"/>
        <end position="208"/>
    </location>
</feature>
<protein>
    <submittedName>
        <fullName evidence="3">Cytochrome C biogenesis protein</fullName>
    </submittedName>
</protein>
<feature type="transmembrane region" description="Helical" evidence="1">
    <location>
        <begin position="223"/>
        <end position="243"/>
    </location>
</feature>
<dbReference type="STRING" id="281362.AT959_05000"/>
<keyword evidence="1" id="KW-0812">Transmembrane</keyword>
<dbReference type="GO" id="GO:0020037">
    <property type="term" value="F:heme binding"/>
    <property type="evidence" value="ECO:0007669"/>
    <property type="project" value="InterPro"/>
</dbReference>
<dbReference type="InterPro" id="IPR002541">
    <property type="entry name" value="Cyt_c_assembly"/>
</dbReference>
<dbReference type="GO" id="GO:0017004">
    <property type="term" value="P:cytochrome complex assembly"/>
    <property type="evidence" value="ECO:0007669"/>
    <property type="project" value="InterPro"/>
</dbReference>
<accession>A0A133XLA9</accession>
<sequence length="279" mass="30935">MADIVIQLLPHILAALIYGALGFHFWNTRWREGENQCVACPMQTWERAAIAAALLIHAYGLYSALFAETGMRFSFSFALSLMMWLAALIYWLESFMARMEGMQPMVLPLAAACTALPVAFPNVHLVAHASATGFKLHFLAAMLAYSLLTLSALHAIFMGFTENALHKRSMKRSLASLPPLLTMESLLFRMLLLGFILLSLTVGSGVFFSEALFGKPMSLDHKTLFAFASWGIFATLLVGRHAWGWRGKRALRWTLAGFALLILAYVGSRFVAEVILGRL</sequence>
<feature type="transmembrane region" description="Helical" evidence="1">
    <location>
        <begin position="255"/>
        <end position="276"/>
    </location>
</feature>
<feature type="transmembrane region" description="Helical" evidence="1">
    <location>
        <begin position="73"/>
        <end position="92"/>
    </location>
</feature>
<evidence type="ECO:0000259" key="2">
    <source>
        <dbReference type="Pfam" id="PF01578"/>
    </source>
</evidence>
<feature type="domain" description="Cytochrome c assembly protein" evidence="2">
    <location>
        <begin position="51"/>
        <end position="275"/>
    </location>
</feature>
<evidence type="ECO:0000313" key="4">
    <source>
        <dbReference type="Proteomes" id="UP000070186"/>
    </source>
</evidence>
<evidence type="ECO:0000313" key="3">
    <source>
        <dbReference type="EMBL" id="KXB31718.1"/>
    </source>
</evidence>
<name>A0A133XLA9_9RHOO</name>
<organism evidence="3 4">
    <name type="scientific">Dechloromonas denitrificans</name>
    <dbReference type="NCBI Taxonomy" id="281362"/>
    <lineage>
        <taxon>Bacteria</taxon>
        <taxon>Pseudomonadati</taxon>
        <taxon>Pseudomonadota</taxon>
        <taxon>Betaproteobacteria</taxon>
        <taxon>Rhodocyclales</taxon>
        <taxon>Azonexaceae</taxon>
        <taxon>Dechloromonas</taxon>
    </lineage>
</organism>
<dbReference type="PANTHER" id="PTHR38034:SF1">
    <property type="entry name" value="INNER MEMBRANE PROTEIN YPJD"/>
    <property type="match status" value="1"/>
</dbReference>
<dbReference type="InterPro" id="IPR052372">
    <property type="entry name" value="YpjD/HemX"/>
</dbReference>
<proteinExistence type="predicted"/>
<reference evidence="3 4" key="1">
    <citation type="submission" date="2015-12" db="EMBL/GenBank/DDBJ databases">
        <title>Nitrous oxide reduction kinetics distinguish bacteria harboring typical versus atypical NosZ.</title>
        <authorList>
            <person name="Yoon S."/>
            <person name="Nissen S."/>
            <person name="Park D."/>
            <person name="Sanford R.A."/>
            <person name="Loeffler F.E."/>
        </authorList>
    </citation>
    <scope>NUCLEOTIDE SEQUENCE [LARGE SCALE GENOMIC DNA]</scope>
    <source>
        <strain evidence="3 4">ATCC BAA-841</strain>
    </source>
</reference>
<evidence type="ECO:0000256" key="1">
    <source>
        <dbReference type="SAM" id="Phobius"/>
    </source>
</evidence>
<gene>
    <name evidence="3" type="ORF">AT959_05000</name>
</gene>
<dbReference type="Pfam" id="PF01578">
    <property type="entry name" value="Cytochrom_C_asm"/>
    <property type="match status" value="1"/>
</dbReference>
<keyword evidence="1" id="KW-0472">Membrane</keyword>
<comment type="caution">
    <text evidence="3">The sequence shown here is derived from an EMBL/GenBank/DDBJ whole genome shotgun (WGS) entry which is preliminary data.</text>
</comment>
<dbReference type="PANTHER" id="PTHR38034">
    <property type="entry name" value="INNER MEMBRANE PROTEIN YPJD"/>
    <property type="match status" value="1"/>
</dbReference>
<feature type="transmembrane region" description="Helical" evidence="1">
    <location>
        <begin position="104"/>
        <end position="123"/>
    </location>
</feature>
<feature type="transmembrane region" description="Helical" evidence="1">
    <location>
        <begin position="48"/>
        <end position="67"/>
    </location>
</feature>
<dbReference type="AlphaFoldDB" id="A0A133XLA9"/>